<evidence type="ECO:0000313" key="1">
    <source>
        <dbReference type="EMBL" id="CAA0824142.1"/>
    </source>
</evidence>
<keyword evidence="2" id="KW-1185">Reference proteome</keyword>
<dbReference type="Proteomes" id="UP001153555">
    <property type="component" value="Unassembled WGS sequence"/>
</dbReference>
<proteinExistence type="predicted"/>
<name>A0A9N7N6I1_STRHE</name>
<evidence type="ECO:0000313" key="2">
    <source>
        <dbReference type="Proteomes" id="UP001153555"/>
    </source>
</evidence>
<protein>
    <submittedName>
        <fullName evidence="1">Uncharacterized protein</fullName>
    </submittedName>
</protein>
<dbReference type="EMBL" id="CACSLK010024664">
    <property type="protein sequence ID" value="CAA0824142.1"/>
    <property type="molecule type" value="Genomic_DNA"/>
</dbReference>
<dbReference type="AlphaFoldDB" id="A0A9N7N6I1"/>
<sequence>DTIVQSSVERAWDDDCEEEVVHGVKDEVEEDAESLCEAIDPKCALMNDPTHDVDYKVIPMSFGWSFRVIEDGEHLENFSAYMHMLPIPKIIEQTSEIALVMTGMDSTCSTDMFIILEVEYRALIRKEISFLLMGVDIRARFHKNTATR</sequence>
<reference evidence="1" key="1">
    <citation type="submission" date="2019-12" db="EMBL/GenBank/DDBJ databases">
        <authorList>
            <person name="Scholes J."/>
        </authorList>
    </citation>
    <scope>NUCLEOTIDE SEQUENCE</scope>
</reference>
<comment type="caution">
    <text evidence="1">The sequence shown here is derived from an EMBL/GenBank/DDBJ whole genome shotgun (WGS) entry which is preliminary data.</text>
</comment>
<accession>A0A9N7N6I1</accession>
<gene>
    <name evidence="1" type="ORF">SHERM_21153</name>
</gene>
<feature type="non-terminal residue" evidence="1">
    <location>
        <position position="148"/>
    </location>
</feature>
<organism evidence="1 2">
    <name type="scientific">Striga hermonthica</name>
    <name type="common">Purple witchweed</name>
    <name type="synonym">Buchnera hermonthica</name>
    <dbReference type="NCBI Taxonomy" id="68872"/>
    <lineage>
        <taxon>Eukaryota</taxon>
        <taxon>Viridiplantae</taxon>
        <taxon>Streptophyta</taxon>
        <taxon>Embryophyta</taxon>
        <taxon>Tracheophyta</taxon>
        <taxon>Spermatophyta</taxon>
        <taxon>Magnoliopsida</taxon>
        <taxon>eudicotyledons</taxon>
        <taxon>Gunneridae</taxon>
        <taxon>Pentapetalae</taxon>
        <taxon>asterids</taxon>
        <taxon>lamiids</taxon>
        <taxon>Lamiales</taxon>
        <taxon>Orobanchaceae</taxon>
        <taxon>Buchnereae</taxon>
        <taxon>Striga</taxon>
    </lineage>
</organism>
<feature type="non-terminal residue" evidence="1">
    <location>
        <position position="1"/>
    </location>
</feature>